<proteinExistence type="predicted"/>
<dbReference type="PANTHER" id="PTHR46094:SF1">
    <property type="entry name" value="INTEGRATOR COMPLEX SUBUNIT 9"/>
    <property type="match status" value="1"/>
</dbReference>
<name>A0A151RJ23_CAJCA</name>
<evidence type="ECO:0000256" key="2">
    <source>
        <dbReference type="ARBA" id="ARBA00023242"/>
    </source>
</evidence>
<dbReference type="InterPro" id="IPR036866">
    <property type="entry name" value="RibonucZ/Hydroxyglut_hydro"/>
</dbReference>
<dbReference type="EMBL" id="KQ483712">
    <property type="protein sequence ID" value="KYP42549.1"/>
    <property type="molecule type" value="Genomic_DNA"/>
</dbReference>
<dbReference type="Proteomes" id="UP000075243">
    <property type="component" value="Unassembled WGS sequence"/>
</dbReference>
<dbReference type="InterPro" id="IPR027074">
    <property type="entry name" value="Integrator_9su"/>
</dbReference>
<evidence type="ECO:0000313" key="3">
    <source>
        <dbReference type="EMBL" id="KYP42549.1"/>
    </source>
</evidence>
<dbReference type="STRING" id="3821.A0A151RJ23"/>
<evidence type="ECO:0000256" key="1">
    <source>
        <dbReference type="ARBA" id="ARBA00004123"/>
    </source>
</evidence>
<keyword evidence="4" id="KW-1185">Reference proteome</keyword>
<dbReference type="Gramene" id="C.cajan_35706.t">
    <property type="protein sequence ID" value="C.cajan_35706.t"/>
    <property type="gene ID" value="C.cajan_35706"/>
</dbReference>
<dbReference type="Gene3D" id="3.60.15.10">
    <property type="entry name" value="Ribonuclease Z/Hydroxyacylglutathione hydrolase-like"/>
    <property type="match status" value="1"/>
</dbReference>
<organism evidence="3 4">
    <name type="scientific">Cajanus cajan</name>
    <name type="common">Pigeon pea</name>
    <name type="synonym">Cajanus indicus</name>
    <dbReference type="NCBI Taxonomy" id="3821"/>
    <lineage>
        <taxon>Eukaryota</taxon>
        <taxon>Viridiplantae</taxon>
        <taxon>Streptophyta</taxon>
        <taxon>Embryophyta</taxon>
        <taxon>Tracheophyta</taxon>
        <taxon>Spermatophyta</taxon>
        <taxon>Magnoliopsida</taxon>
        <taxon>eudicotyledons</taxon>
        <taxon>Gunneridae</taxon>
        <taxon>Pentapetalae</taxon>
        <taxon>rosids</taxon>
        <taxon>fabids</taxon>
        <taxon>Fabales</taxon>
        <taxon>Fabaceae</taxon>
        <taxon>Papilionoideae</taxon>
        <taxon>50 kb inversion clade</taxon>
        <taxon>NPAAA clade</taxon>
        <taxon>indigoferoid/millettioid clade</taxon>
        <taxon>Phaseoleae</taxon>
        <taxon>Cajanus</taxon>
    </lineage>
</organism>
<dbReference type="OMA" id="EEICYND"/>
<gene>
    <name evidence="3" type="ORF">KK1_036028</name>
</gene>
<sequence length="554" mass="62099">MGILGLPFLTRMKGFSAKKIEKLLDAKSLLFTEPWYKTVNNLHLWNSSFIDVVLISSLMGILGLPFLTRMKGFSTKIYITEASARLGQLMMEDLVSMHVEFSQFYGPEESNFPAWLRQEELEILPSELREIILGKDGVELGGWMPLYSAGDVKDCMLKIHKLNYAEEACYNGTLVIKAFSSGTEIGSCNWILGSPKGDITYLSGSNIISAHAMPFDYRSLQGTCALIYSDFLSFTDTQDGEDGDSNSVLTADKLLPMSSQDLAGLNHKFDENLEEKKKLVFICSCAIDCINEGCSVLIPIDRLGTVLLLLEEMTTLLEASDLRLFAGEPLFAHIKLLKERKIHVVPAAHSHELLVNWQEPCIVFCPHWSLRMGPIVHLLRRWCGDPKSLLIIEGVLNLELALLPFNPVAMKVCQCLFPSGIGLQKVKPLLETLQPKTVLCPEELRPQINLSSEKSFSILYYTEAETLKVPYRKGSSELKIATELGLRPIENWAVTVVAQAENGCKSCNVATTMKLWYIGTYFVEQKMENYLYTSRLRARTCRGFIGSYSNKIGK</sequence>
<evidence type="ECO:0000313" key="4">
    <source>
        <dbReference type="Proteomes" id="UP000075243"/>
    </source>
</evidence>
<reference evidence="3" key="1">
    <citation type="journal article" date="2012" name="Nat. Biotechnol.">
        <title>Draft genome sequence of pigeonpea (Cajanus cajan), an orphan legume crop of resource-poor farmers.</title>
        <authorList>
            <person name="Varshney R.K."/>
            <person name="Chen W."/>
            <person name="Li Y."/>
            <person name="Bharti A.K."/>
            <person name="Saxena R.K."/>
            <person name="Schlueter J.A."/>
            <person name="Donoghue M.T."/>
            <person name="Azam S."/>
            <person name="Fan G."/>
            <person name="Whaley A.M."/>
            <person name="Farmer A.D."/>
            <person name="Sheridan J."/>
            <person name="Iwata A."/>
            <person name="Tuteja R."/>
            <person name="Penmetsa R.V."/>
            <person name="Wu W."/>
            <person name="Upadhyaya H.D."/>
            <person name="Yang S.P."/>
            <person name="Shah T."/>
            <person name="Saxena K.B."/>
            <person name="Michael T."/>
            <person name="McCombie W.R."/>
            <person name="Yang B."/>
            <person name="Zhang G."/>
            <person name="Yang H."/>
            <person name="Wang J."/>
            <person name="Spillane C."/>
            <person name="Cook D.R."/>
            <person name="May G.D."/>
            <person name="Xu X."/>
            <person name="Jackson S.A."/>
        </authorList>
    </citation>
    <scope>NUCLEOTIDE SEQUENCE [LARGE SCALE GENOMIC DNA]</scope>
</reference>
<dbReference type="AlphaFoldDB" id="A0A151RJ23"/>
<dbReference type="GO" id="GO:0034472">
    <property type="term" value="P:snRNA 3'-end processing"/>
    <property type="evidence" value="ECO:0007669"/>
    <property type="project" value="TreeGrafter"/>
</dbReference>
<dbReference type="Gene3D" id="3.40.50.10890">
    <property type="match status" value="1"/>
</dbReference>
<comment type="subcellular location">
    <subcellularLocation>
        <location evidence="1">Nucleus</location>
    </subcellularLocation>
</comment>
<keyword evidence="2" id="KW-0539">Nucleus</keyword>
<protein>
    <submittedName>
        <fullName evidence="3">Integrator complex subunit 9</fullName>
    </submittedName>
</protein>
<dbReference type="SUPFAM" id="SSF56281">
    <property type="entry name" value="Metallo-hydrolase/oxidoreductase"/>
    <property type="match status" value="1"/>
</dbReference>
<dbReference type="GO" id="GO:0032039">
    <property type="term" value="C:integrator complex"/>
    <property type="evidence" value="ECO:0007669"/>
    <property type="project" value="InterPro"/>
</dbReference>
<dbReference type="PANTHER" id="PTHR46094">
    <property type="entry name" value="INTEGRATOR COMPLEX SUBUNIT 9"/>
    <property type="match status" value="1"/>
</dbReference>
<accession>A0A151RJ23</accession>